<dbReference type="AlphaFoldDB" id="A0A1A6GGZ9"/>
<proteinExistence type="predicted"/>
<organism evidence="1 2">
    <name type="scientific">Neotoma lepida</name>
    <name type="common">Desert woodrat</name>
    <dbReference type="NCBI Taxonomy" id="56216"/>
    <lineage>
        <taxon>Eukaryota</taxon>
        <taxon>Metazoa</taxon>
        <taxon>Chordata</taxon>
        <taxon>Craniata</taxon>
        <taxon>Vertebrata</taxon>
        <taxon>Euteleostomi</taxon>
        <taxon>Mammalia</taxon>
        <taxon>Eutheria</taxon>
        <taxon>Euarchontoglires</taxon>
        <taxon>Glires</taxon>
        <taxon>Rodentia</taxon>
        <taxon>Myomorpha</taxon>
        <taxon>Muroidea</taxon>
        <taxon>Cricetidae</taxon>
        <taxon>Neotominae</taxon>
        <taxon>Neotoma</taxon>
    </lineage>
</organism>
<dbReference type="EMBL" id="LZPO01095710">
    <property type="protein sequence ID" value="OBS65548.1"/>
    <property type="molecule type" value="Genomic_DNA"/>
</dbReference>
<feature type="non-terminal residue" evidence="1">
    <location>
        <position position="99"/>
    </location>
</feature>
<accession>A0A1A6GGZ9</accession>
<evidence type="ECO:0000313" key="2">
    <source>
        <dbReference type="Proteomes" id="UP000092124"/>
    </source>
</evidence>
<feature type="non-terminal residue" evidence="1">
    <location>
        <position position="1"/>
    </location>
</feature>
<evidence type="ECO:0000313" key="1">
    <source>
        <dbReference type="EMBL" id="OBS65548.1"/>
    </source>
</evidence>
<protein>
    <submittedName>
        <fullName evidence="1">Uncharacterized protein</fullName>
    </submittedName>
</protein>
<name>A0A1A6GGZ9_NEOLE</name>
<sequence>RPHFIPSQLSTPRPAFQVNPLSVFYSTSFPTLKNTSYFPTLIMAMPSSSCVDKLFSKRPAVFQSSSYLSTLMNISPKRAPLDSCLIPLSYQEAGYLQPD</sequence>
<reference evidence="1 2" key="1">
    <citation type="submission" date="2016-06" db="EMBL/GenBank/DDBJ databases">
        <title>The Draft Genome Sequence and Annotation of the Desert Woodrat Neotoma lepida.</title>
        <authorList>
            <person name="Campbell M."/>
            <person name="Oakeson K.F."/>
            <person name="Yandell M."/>
            <person name="Halpert J.R."/>
            <person name="Dearing D."/>
        </authorList>
    </citation>
    <scope>NUCLEOTIDE SEQUENCE [LARGE SCALE GENOMIC DNA]</scope>
    <source>
        <strain evidence="1">417</strain>
        <tissue evidence="1">Liver</tissue>
    </source>
</reference>
<dbReference type="OrthoDB" id="9631223at2759"/>
<comment type="caution">
    <text evidence="1">The sequence shown here is derived from an EMBL/GenBank/DDBJ whole genome shotgun (WGS) entry which is preliminary data.</text>
</comment>
<dbReference type="Proteomes" id="UP000092124">
    <property type="component" value="Unassembled WGS sequence"/>
</dbReference>
<keyword evidence="2" id="KW-1185">Reference proteome</keyword>
<gene>
    <name evidence="1" type="ORF">A6R68_05912</name>
</gene>